<feature type="chain" id="PRO_5038765620" evidence="2">
    <location>
        <begin position="19"/>
        <end position="46"/>
    </location>
</feature>
<dbReference type="AlphaFoldDB" id="A0A6V8SCC4"/>
<gene>
    <name evidence="3" type="ORF">bsdtw1_00939</name>
</gene>
<feature type="region of interest" description="Disordered" evidence="1">
    <location>
        <begin position="27"/>
        <end position="46"/>
    </location>
</feature>
<accession>A0A6V8SCC4</accession>
<dbReference type="RefSeq" id="WP_183276413.1">
    <property type="nucleotide sequence ID" value="NZ_BLZR01000001.1"/>
</dbReference>
<dbReference type="EMBL" id="BLZR01000001">
    <property type="protein sequence ID" value="GFP74877.1"/>
    <property type="molecule type" value="Genomic_DNA"/>
</dbReference>
<comment type="caution">
    <text evidence="3">The sequence shown here is derived from an EMBL/GenBank/DDBJ whole genome shotgun (WGS) entry which is preliminary data.</text>
</comment>
<evidence type="ECO:0000313" key="4">
    <source>
        <dbReference type="Proteomes" id="UP000580568"/>
    </source>
</evidence>
<keyword evidence="4" id="KW-1185">Reference proteome</keyword>
<feature type="signal peptide" evidence="2">
    <location>
        <begin position="1"/>
        <end position="18"/>
    </location>
</feature>
<protein>
    <submittedName>
        <fullName evidence="3">Uncharacterized protein</fullName>
    </submittedName>
</protein>
<proteinExistence type="predicted"/>
<evidence type="ECO:0000256" key="1">
    <source>
        <dbReference type="SAM" id="MobiDB-lite"/>
    </source>
</evidence>
<sequence length="46" mass="4881">MKKGKLLLLAAASITLIATLLNDKNSYSEADRSGAGETLNTTKDNQ</sequence>
<keyword evidence="2" id="KW-0732">Signal</keyword>
<evidence type="ECO:0000313" key="3">
    <source>
        <dbReference type="EMBL" id="GFP74877.1"/>
    </source>
</evidence>
<organism evidence="3 4">
    <name type="scientific">Clostridium fungisolvens</name>
    <dbReference type="NCBI Taxonomy" id="1604897"/>
    <lineage>
        <taxon>Bacteria</taxon>
        <taxon>Bacillati</taxon>
        <taxon>Bacillota</taxon>
        <taxon>Clostridia</taxon>
        <taxon>Eubacteriales</taxon>
        <taxon>Clostridiaceae</taxon>
        <taxon>Clostridium</taxon>
    </lineage>
</organism>
<evidence type="ECO:0000256" key="2">
    <source>
        <dbReference type="SAM" id="SignalP"/>
    </source>
</evidence>
<name>A0A6V8SCC4_9CLOT</name>
<reference evidence="3 4" key="1">
    <citation type="submission" date="2020-07" db="EMBL/GenBank/DDBJ databases">
        <title>A new beta-1,3-glucan-decomposing anaerobic bacterium isolated from anoxic soil subjected to biological soil disinfestation.</title>
        <authorList>
            <person name="Ueki A."/>
            <person name="Tonouchi A."/>
        </authorList>
    </citation>
    <scope>NUCLEOTIDE SEQUENCE [LARGE SCALE GENOMIC DNA]</scope>
    <source>
        <strain evidence="3 4">TW1</strain>
    </source>
</reference>
<dbReference type="Proteomes" id="UP000580568">
    <property type="component" value="Unassembled WGS sequence"/>
</dbReference>